<dbReference type="Proteomes" id="UP001057702">
    <property type="component" value="Unassembled WGS sequence"/>
</dbReference>
<gene>
    <name evidence="3" type="ORF">NGB36_17555</name>
</gene>
<feature type="transmembrane region" description="Helical" evidence="2">
    <location>
        <begin position="113"/>
        <end position="134"/>
    </location>
</feature>
<evidence type="ECO:0000256" key="2">
    <source>
        <dbReference type="SAM" id="Phobius"/>
    </source>
</evidence>
<proteinExistence type="predicted"/>
<feature type="transmembrane region" description="Helical" evidence="2">
    <location>
        <begin position="201"/>
        <end position="219"/>
    </location>
</feature>
<evidence type="ECO:0008006" key="5">
    <source>
        <dbReference type="Google" id="ProtNLM"/>
    </source>
</evidence>
<feature type="transmembrane region" description="Helical" evidence="2">
    <location>
        <begin position="82"/>
        <end position="101"/>
    </location>
</feature>
<keyword evidence="2" id="KW-0812">Transmembrane</keyword>
<feature type="transmembrane region" description="Helical" evidence="2">
    <location>
        <begin position="161"/>
        <end position="181"/>
    </location>
</feature>
<sequence>MAGTDEQTDERTEERAEERTEGAGPFTTRITRPLDEGGTAVWESRLARKRGAVMVSSAENPQGVPRHADLAARSRLRRLNAIASWAFAIGGALFVLGAAVAEFGSGDASTCAVIYFVGGLFFNTGGYASLLQVINSPRPENGPHELVTPRWRWWSYEPRRIDWLSTFLLFTGTLVFGVNLVDSFFHGLSAQRTNELVWGPDMIGCVLFLVSGHLALVEVCHGRLGIRVQDLGWWVVAANQLGSVLFLVSAFAAYTRPANGVMVDVTAANWGTLAGALCFVLGGVLQGFERPVTSPASVADVVGAGLFSP</sequence>
<comment type="caution">
    <text evidence="3">The sequence shown here is derived from an EMBL/GenBank/DDBJ whole genome shotgun (WGS) entry which is preliminary data.</text>
</comment>
<evidence type="ECO:0000313" key="4">
    <source>
        <dbReference type="Proteomes" id="UP001057702"/>
    </source>
</evidence>
<name>A0ABT1PXG4_9ACTN</name>
<accession>A0ABT1PXG4</accession>
<dbReference type="EMBL" id="JANFNG010000013">
    <property type="protein sequence ID" value="MCQ4082356.1"/>
    <property type="molecule type" value="Genomic_DNA"/>
</dbReference>
<feature type="region of interest" description="Disordered" evidence="1">
    <location>
        <begin position="1"/>
        <end position="30"/>
    </location>
</feature>
<dbReference type="RefSeq" id="WP_255921270.1">
    <property type="nucleotide sequence ID" value="NZ_JANFNG010000013.1"/>
</dbReference>
<feature type="transmembrane region" description="Helical" evidence="2">
    <location>
        <begin position="231"/>
        <end position="255"/>
    </location>
</feature>
<keyword evidence="4" id="KW-1185">Reference proteome</keyword>
<feature type="compositionally biased region" description="Basic and acidic residues" evidence="1">
    <location>
        <begin position="9"/>
        <end position="21"/>
    </location>
</feature>
<protein>
    <recommendedName>
        <fullName evidence="5">NADH-ubiquinone oxidoreductase</fullName>
    </recommendedName>
</protein>
<keyword evidence="2" id="KW-1133">Transmembrane helix</keyword>
<organism evidence="3 4">
    <name type="scientific">Streptomyces humicola</name>
    <dbReference type="NCBI Taxonomy" id="2953240"/>
    <lineage>
        <taxon>Bacteria</taxon>
        <taxon>Bacillati</taxon>
        <taxon>Actinomycetota</taxon>
        <taxon>Actinomycetes</taxon>
        <taxon>Kitasatosporales</taxon>
        <taxon>Streptomycetaceae</taxon>
        <taxon>Streptomyces</taxon>
    </lineage>
</organism>
<evidence type="ECO:0000313" key="3">
    <source>
        <dbReference type="EMBL" id="MCQ4082356.1"/>
    </source>
</evidence>
<feature type="transmembrane region" description="Helical" evidence="2">
    <location>
        <begin position="267"/>
        <end position="285"/>
    </location>
</feature>
<keyword evidence="2" id="KW-0472">Membrane</keyword>
<reference evidence="3" key="1">
    <citation type="submission" date="2022-06" db="EMBL/GenBank/DDBJ databases">
        <title>Draft genome sequence of Streptomyces sp. RB6PN25 isolated from peat swamp forest in Thailand.</title>
        <authorList>
            <person name="Duangmal K."/>
            <person name="Klaysubun C."/>
        </authorList>
    </citation>
    <scope>NUCLEOTIDE SEQUENCE</scope>
    <source>
        <strain evidence="3">RB6PN25</strain>
    </source>
</reference>
<evidence type="ECO:0000256" key="1">
    <source>
        <dbReference type="SAM" id="MobiDB-lite"/>
    </source>
</evidence>